<evidence type="ECO:0000313" key="2">
    <source>
        <dbReference type="Proteomes" id="UP000324222"/>
    </source>
</evidence>
<sequence>MHEVGLAVRGSMTPWQDVIRLINMWMCGAARRATGVDVAASCGIFSLPRSFLPLCLQRQNTTRTHLKECRTPAAPRIPPRTASTFINCTLANLPRTSLQAEDRGGER</sequence>
<dbReference type="Proteomes" id="UP000324222">
    <property type="component" value="Unassembled WGS sequence"/>
</dbReference>
<organism evidence="1 2">
    <name type="scientific">Portunus trituberculatus</name>
    <name type="common">Swimming crab</name>
    <name type="synonym">Neptunus trituberculatus</name>
    <dbReference type="NCBI Taxonomy" id="210409"/>
    <lineage>
        <taxon>Eukaryota</taxon>
        <taxon>Metazoa</taxon>
        <taxon>Ecdysozoa</taxon>
        <taxon>Arthropoda</taxon>
        <taxon>Crustacea</taxon>
        <taxon>Multicrustacea</taxon>
        <taxon>Malacostraca</taxon>
        <taxon>Eumalacostraca</taxon>
        <taxon>Eucarida</taxon>
        <taxon>Decapoda</taxon>
        <taxon>Pleocyemata</taxon>
        <taxon>Brachyura</taxon>
        <taxon>Eubrachyura</taxon>
        <taxon>Portunoidea</taxon>
        <taxon>Portunidae</taxon>
        <taxon>Portuninae</taxon>
        <taxon>Portunus</taxon>
    </lineage>
</organism>
<accession>A0A5B7FCE9</accession>
<reference evidence="1 2" key="1">
    <citation type="submission" date="2019-05" db="EMBL/GenBank/DDBJ databases">
        <title>Another draft genome of Portunus trituberculatus and its Hox gene families provides insights of decapod evolution.</title>
        <authorList>
            <person name="Jeong J.-H."/>
            <person name="Song I."/>
            <person name="Kim S."/>
            <person name="Choi T."/>
            <person name="Kim D."/>
            <person name="Ryu S."/>
            <person name="Kim W."/>
        </authorList>
    </citation>
    <scope>NUCLEOTIDE SEQUENCE [LARGE SCALE GENOMIC DNA]</scope>
    <source>
        <tissue evidence="1">Muscle</tissue>
    </source>
</reference>
<evidence type="ECO:0000313" key="1">
    <source>
        <dbReference type="EMBL" id="MPC42793.1"/>
    </source>
</evidence>
<dbReference type="AlphaFoldDB" id="A0A5B7FCE9"/>
<gene>
    <name evidence="1" type="ORF">E2C01_036424</name>
</gene>
<name>A0A5B7FCE9_PORTR</name>
<proteinExistence type="predicted"/>
<comment type="caution">
    <text evidence="1">The sequence shown here is derived from an EMBL/GenBank/DDBJ whole genome shotgun (WGS) entry which is preliminary data.</text>
</comment>
<dbReference type="EMBL" id="VSRR010005571">
    <property type="protein sequence ID" value="MPC42793.1"/>
    <property type="molecule type" value="Genomic_DNA"/>
</dbReference>
<keyword evidence="2" id="KW-1185">Reference proteome</keyword>
<protein>
    <submittedName>
        <fullName evidence="1">Uncharacterized protein</fullName>
    </submittedName>
</protein>